<dbReference type="STRING" id="121845.A0A1S3DFG3"/>
<dbReference type="SUPFAM" id="SSF52087">
    <property type="entry name" value="CRAL/TRIO domain"/>
    <property type="match status" value="1"/>
</dbReference>
<dbReference type="Proteomes" id="UP000079169">
    <property type="component" value="Unplaced"/>
</dbReference>
<dbReference type="InterPro" id="IPR036273">
    <property type="entry name" value="CRAL/TRIO_N_dom_sf"/>
</dbReference>
<accession>A0A1S3DFG3</accession>
<name>A0A1S3DFG3_DIACI</name>
<dbReference type="AlphaFoldDB" id="A0A1S3DFG3"/>
<keyword evidence="1" id="KW-1185">Reference proteome</keyword>
<feature type="non-terminal residue" evidence="2">
    <location>
        <position position="94"/>
    </location>
</feature>
<dbReference type="GO" id="GO:0005737">
    <property type="term" value="C:cytoplasm"/>
    <property type="evidence" value="ECO:0007669"/>
    <property type="project" value="TreeGrafter"/>
</dbReference>
<organism evidence="1 2">
    <name type="scientific">Diaphorina citri</name>
    <name type="common">Asian citrus psyllid</name>
    <dbReference type="NCBI Taxonomy" id="121845"/>
    <lineage>
        <taxon>Eukaryota</taxon>
        <taxon>Metazoa</taxon>
        <taxon>Ecdysozoa</taxon>
        <taxon>Arthropoda</taxon>
        <taxon>Hexapoda</taxon>
        <taxon>Insecta</taxon>
        <taxon>Pterygota</taxon>
        <taxon>Neoptera</taxon>
        <taxon>Paraneoptera</taxon>
        <taxon>Hemiptera</taxon>
        <taxon>Sternorrhyncha</taxon>
        <taxon>Psylloidea</taxon>
        <taxon>Psyllidae</taxon>
        <taxon>Diaphorininae</taxon>
        <taxon>Diaphorina</taxon>
    </lineage>
</organism>
<dbReference type="PANTHER" id="PTHR23324:SF83">
    <property type="entry name" value="SEC14-LIKE PROTEIN 2"/>
    <property type="match status" value="1"/>
</dbReference>
<dbReference type="RefSeq" id="XP_008480667.1">
    <property type="nucleotide sequence ID" value="XM_008482445.3"/>
</dbReference>
<dbReference type="SUPFAM" id="SSF46938">
    <property type="entry name" value="CRAL/TRIO N-terminal domain"/>
    <property type="match status" value="1"/>
</dbReference>
<dbReference type="Gene3D" id="3.40.525.10">
    <property type="entry name" value="CRAL-TRIO lipid binding domain"/>
    <property type="match status" value="1"/>
</dbReference>
<dbReference type="InterPro" id="IPR036865">
    <property type="entry name" value="CRAL-TRIO_dom_sf"/>
</dbReference>
<sequence>MCSDSNVSARKFDPIAAEKMLRESLKWRQDWGIDDIQSWTPPEALVDRLPVGITGYDKEGSPVLCVPFSQLDIAGMLHAVTKNDIIRLVAKTVE</sequence>
<reference evidence="2" key="1">
    <citation type="submission" date="2025-08" db="UniProtKB">
        <authorList>
            <consortium name="RefSeq"/>
        </authorList>
    </citation>
    <scope>IDENTIFICATION</scope>
</reference>
<dbReference type="PANTHER" id="PTHR23324">
    <property type="entry name" value="SEC14 RELATED PROTEIN"/>
    <property type="match status" value="1"/>
</dbReference>
<protein>
    <submittedName>
        <fullName evidence="2">SEC14-like protein 3</fullName>
    </submittedName>
</protein>
<dbReference type="PaxDb" id="121845-A0A1S3DFG3"/>
<evidence type="ECO:0000313" key="1">
    <source>
        <dbReference type="Proteomes" id="UP000079169"/>
    </source>
</evidence>
<evidence type="ECO:0000313" key="2">
    <source>
        <dbReference type="RefSeq" id="XP_008480667.1"/>
    </source>
</evidence>
<dbReference type="GeneID" id="103517413"/>
<proteinExistence type="predicted"/>
<dbReference type="KEGG" id="dci:103517413"/>
<dbReference type="InterPro" id="IPR051064">
    <property type="entry name" value="SEC14/CRAL-TRIO_domain"/>
</dbReference>
<gene>
    <name evidence="2" type="primary">LOC103517413</name>
</gene>